<evidence type="ECO:0000256" key="7">
    <source>
        <dbReference type="ARBA" id="ARBA00023157"/>
    </source>
</evidence>
<keyword evidence="3" id="KW-0732">Signal</keyword>
<dbReference type="AlphaFoldDB" id="A0A9Q1ISU1"/>
<keyword evidence="11" id="KW-1185">Reference proteome</keyword>
<evidence type="ECO:0000256" key="1">
    <source>
        <dbReference type="ARBA" id="ARBA00004479"/>
    </source>
</evidence>
<organism evidence="10 11">
    <name type="scientific">Synaphobranchus kaupii</name>
    <name type="common">Kaup's arrowtooth eel</name>
    <dbReference type="NCBI Taxonomy" id="118154"/>
    <lineage>
        <taxon>Eukaryota</taxon>
        <taxon>Metazoa</taxon>
        <taxon>Chordata</taxon>
        <taxon>Craniata</taxon>
        <taxon>Vertebrata</taxon>
        <taxon>Euteleostomi</taxon>
        <taxon>Actinopterygii</taxon>
        <taxon>Neopterygii</taxon>
        <taxon>Teleostei</taxon>
        <taxon>Anguilliformes</taxon>
        <taxon>Synaphobranchidae</taxon>
        <taxon>Synaphobranchus</taxon>
    </lineage>
</organism>
<dbReference type="SUPFAM" id="SSF48726">
    <property type="entry name" value="Immunoglobulin"/>
    <property type="match status" value="2"/>
</dbReference>
<dbReference type="SMART" id="SM00409">
    <property type="entry name" value="IG"/>
    <property type="match status" value="2"/>
</dbReference>
<dbReference type="Gene3D" id="2.60.40.10">
    <property type="entry name" value="Immunoglobulins"/>
    <property type="match status" value="1"/>
</dbReference>
<dbReference type="FunFam" id="2.60.40.10:FF:000491">
    <property type="entry name" value="Immunoglobulin superfamily, member 3"/>
    <property type="match status" value="1"/>
</dbReference>
<evidence type="ECO:0000256" key="5">
    <source>
        <dbReference type="ARBA" id="ARBA00022989"/>
    </source>
</evidence>
<dbReference type="FunFam" id="2.60.40.10:FF:000191">
    <property type="entry name" value="Immunoglobulin superfamily member 3"/>
    <property type="match status" value="1"/>
</dbReference>
<evidence type="ECO:0000256" key="4">
    <source>
        <dbReference type="ARBA" id="ARBA00022737"/>
    </source>
</evidence>
<keyword evidence="8" id="KW-0393">Immunoglobulin domain</keyword>
<keyword evidence="2" id="KW-0812">Transmembrane</keyword>
<comment type="caution">
    <text evidence="10">The sequence shown here is derived from an EMBL/GenBank/DDBJ whole genome shotgun (WGS) entry which is preliminary data.</text>
</comment>
<dbReference type="PANTHER" id="PTHR12207">
    <property type="entry name" value="V-SET AND TRANSMEMBRANE DOMAIN-CONTAINING PROTEIN"/>
    <property type="match status" value="1"/>
</dbReference>
<keyword evidence="6" id="KW-0472">Membrane</keyword>
<dbReference type="Pfam" id="PF07686">
    <property type="entry name" value="V-set"/>
    <property type="match status" value="1"/>
</dbReference>
<evidence type="ECO:0000256" key="2">
    <source>
        <dbReference type="ARBA" id="ARBA00022692"/>
    </source>
</evidence>
<keyword evidence="7" id="KW-1015">Disulfide bond</keyword>
<dbReference type="GO" id="GO:0016020">
    <property type="term" value="C:membrane"/>
    <property type="evidence" value="ECO:0007669"/>
    <property type="project" value="UniProtKB-SubCell"/>
</dbReference>
<dbReference type="EMBL" id="JAINUF010000009">
    <property type="protein sequence ID" value="KAJ8350917.1"/>
    <property type="molecule type" value="Genomic_DNA"/>
</dbReference>
<dbReference type="PROSITE" id="PS50835">
    <property type="entry name" value="IG_LIKE"/>
    <property type="match status" value="2"/>
</dbReference>
<evidence type="ECO:0000313" key="11">
    <source>
        <dbReference type="Proteomes" id="UP001152622"/>
    </source>
</evidence>
<dbReference type="PANTHER" id="PTHR12207:SF25">
    <property type="entry name" value="IMMUNOGLOBULIN SUPERFAMILY MEMBER 2"/>
    <property type="match status" value="1"/>
</dbReference>
<dbReference type="InterPro" id="IPR013783">
    <property type="entry name" value="Ig-like_fold"/>
</dbReference>
<dbReference type="OrthoDB" id="9949420at2759"/>
<evidence type="ECO:0000259" key="9">
    <source>
        <dbReference type="PROSITE" id="PS50835"/>
    </source>
</evidence>
<evidence type="ECO:0000256" key="8">
    <source>
        <dbReference type="ARBA" id="ARBA00023319"/>
    </source>
</evidence>
<evidence type="ECO:0000256" key="6">
    <source>
        <dbReference type="ARBA" id="ARBA00023136"/>
    </source>
</evidence>
<feature type="domain" description="Ig-like" evidence="9">
    <location>
        <begin position="285"/>
        <end position="334"/>
    </location>
</feature>
<evidence type="ECO:0000256" key="3">
    <source>
        <dbReference type="ARBA" id="ARBA00022729"/>
    </source>
</evidence>
<proteinExistence type="predicted"/>
<dbReference type="CDD" id="cd00099">
    <property type="entry name" value="IgV"/>
    <property type="match status" value="1"/>
</dbReference>
<comment type="subcellular location">
    <subcellularLocation>
        <location evidence="1">Membrane</location>
        <topology evidence="1">Single-pass type I membrane protein</topology>
    </subcellularLocation>
</comment>
<protein>
    <recommendedName>
        <fullName evidence="9">Ig-like domain-containing protein</fullName>
    </recommendedName>
</protein>
<dbReference type="Proteomes" id="UP001152622">
    <property type="component" value="Chromosome 9"/>
</dbReference>
<gene>
    <name evidence="10" type="ORF">SKAU_G00260470</name>
</gene>
<accession>A0A9Q1ISU1</accession>
<reference evidence="10" key="1">
    <citation type="journal article" date="2023" name="Science">
        <title>Genome structures resolve the early diversification of teleost fishes.</title>
        <authorList>
            <person name="Parey E."/>
            <person name="Louis A."/>
            <person name="Montfort J."/>
            <person name="Bouchez O."/>
            <person name="Roques C."/>
            <person name="Iampietro C."/>
            <person name="Lluch J."/>
            <person name="Castinel A."/>
            <person name="Donnadieu C."/>
            <person name="Desvignes T."/>
            <person name="Floi Bucao C."/>
            <person name="Jouanno E."/>
            <person name="Wen M."/>
            <person name="Mejri S."/>
            <person name="Dirks R."/>
            <person name="Jansen H."/>
            <person name="Henkel C."/>
            <person name="Chen W.J."/>
            <person name="Zahm M."/>
            <person name="Cabau C."/>
            <person name="Klopp C."/>
            <person name="Thompson A.W."/>
            <person name="Robinson-Rechavi M."/>
            <person name="Braasch I."/>
            <person name="Lecointre G."/>
            <person name="Bobe J."/>
            <person name="Postlethwait J.H."/>
            <person name="Berthelot C."/>
            <person name="Roest Crollius H."/>
            <person name="Guiguen Y."/>
        </authorList>
    </citation>
    <scope>NUCLEOTIDE SEQUENCE</scope>
    <source>
        <strain evidence="10">WJC10195</strain>
    </source>
</reference>
<name>A0A9Q1ISU1_SYNKA</name>
<evidence type="ECO:0000313" key="10">
    <source>
        <dbReference type="EMBL" id="KAJ8350917.1"/>
    </source>
</evidence>
<dbReference type="InterPro" id="IPR036179">
    <property type="entry name" value="Ig-like_dom_sf"/>
</dbReference>
<keyword evidence="5" id="KW-1133">Transmembrane helix</keyword>
<sequence>MISFNRDCTRAVADAIISWTGLRVPLHLHTESRDESALERHSAALPERTPPLGWVQRFPQQTFEFSVRRLDSPQQEIKIISTEKSNFPYVVYQRRVLNGDIKIQRLTGSSALLEIDNLLEGDGGEYECHTPNTDGPYLGSYSATTVLHVIQDTLSASASPTGLRRAEGESVALECEVSSQTFQHTHLSVTWFLQSDEASQPRPIISLTRDFTLSPGDGFEGRYRAGFISLDKVQETTYRLSISQLQLTDQGSLYCQASEWIQDPDRSWYRIAFKNAEAFTLQIQPIERNLAVSAPSSTTKANEGDVLRVTCSVSGTSGQLSVSWQHRPEQGLLR</sequence>
<dbReference type="InterPro" id="IPR007110">
    <property type="entry name" value="Ig-like_dom"/>
</dbReference>
<dbReference type="InterPro" id="IPR013106">
    <property type="entry name" value="Ig_V-set"/>
</dbReference>
<dbReference type="InterPro" id="IPR003599">
    <property type="entry name" value="Ig_sub"/>
</dbReference>
<dbReference type="InterPro" id="IPR051102">
    <property type="entry name" value="IgSF_V-set/TM_domain"/>
</dbReference>
<feature type="domain" description="Ig-like" evidence="9">
    <location>
        <begin position="136"/>
        <end position="258"/>
    </location>
</feature>
<keyword evidence="4" id="KW-0677">Repeat</keyword>